<evidence type="ECO:0000313" key="3">
    <source>
        <dbReference type="Proteomes" id="UP000075462"/>
    </source>
</evidence>
<evidence type="ECO:0000313" key="2">
    <source>
        <dbReference type="EMBL" id="KXV76645.1"/>
    </source>
</evidence>
<dbReference type="EMBL" id="LIAA01000048">
    <property type="protein sequence ID" value="KXV76645.1"/>
    <property type="molecule type" value="Genomic_DNA"/>
</dbReference>
<organism evidence="2 3">
    <name type="scientific">Acetobacter cerevisiae</name>
    <dbReference type="NCBI Taxonomy" id="178900"/>
    <lineage>
        <taxon>Bacteria</taxon>
        <taxon>Pseudomonadati</taxon>
        <taxon>Pseudomonadota</taxon>
        <taxon>Alphaproteobacteria</taxon>
        <taxon>Acetobacterales</taxon>
        <taxon>Acetobacteraceae</taxon>
        <taxon>Acetobacter</taxon>
    </lineage>
</organism>
<dbReference type="AlphaFoldDB" id="A0A149V928"/>
<dbReference type="Proteomes" id="UP000075462">
    <property type="component" value="Unassembled WGS sequence"/>
</dbReference>
<dbReference type="Pfam" id="PF08378">
    <property type="entry name" value="NERD"/>
    <property type="match status" value="1"/>
</dbReference>
<dbReference type="RefSeq" id="WP_062273654.1">
    <property type="nucleotide sequence ID" value="NZ_LIAA01000048.1"/>
</dbReference>
<protein>
    <recommendedName>
        <fullName evidence="1">NERD domain-containing protein</fullName>
    </recommendedName>
</protein>
<name>A0A149V928_9PROT</name>
<proteinExistence type="predicted"/>
<dbReference type="PATRIC" id="fig|178900.7.peg.2048"/>
<dbReference type="PROSITE" id="PS50965">
    <property type="entry name" value="NERD"/>
    <property type="match status" value="1"/>
</dbReference>
<dbReference type="InterPro" id="IPR011528">
    <property type="entry name" value="NERD"/>
</dbReference>
<evidence type="ECO:0000259" key="1">
    <source>
        <dbReference type="PROSITE" id="PS50965"/>
    </source>
</evidence>
<sequence>MVRLRLRPRGGPSRIERSDTAHAAWKSLQAELKGAKGEDRIRTLLNELGRPSLHDVRLPKASGDGTTQIDHLVLLPRALMVIETKHYAGHLSGHPNDEYWRQRLGKEEDGRLIYSPLRQNAGHCAAVRAVTSQACLDVEILNRVVLTGRASVTAALQASVRTPDALANELKQTAGEASGLMMGLWQRLLRVAHHTRT</sequence>
<accession>A0A149V928</accession>
<gene>
    <name evidence="2" type="ORF">AD954_11050</name>
</gene>
<feature type="domain" description="NERD" evidence="1">
    <location>
        <begin position="33"/>
        <end position="150"/>
    </location>
</feature>
<comment type="caution">
    <text evidence="2">The sequence shown here is derived from an EMBL/GenBank/DDBJ whole genome shotgun (WGS) entry which is preliminary data.</text>
</comment>
<reference evidence="2 3" key="1">
    <citation type="submission" date="2015-06" db="EMBL/GenBank/DDBJ databases">
        <title>Improved classification and identification of acetic acid bacteria using matrix-assisted laser desorption/ionization time-of-flight mass spectrometry; Gluconobacter nephelii and Gluconobacter uchimurae are later heterotypic synonyms of Gluconobacter japonicus and Gluconobacter oxydans, respectively.</title>
        <authorList>
            <person name="Li L."/>
            <person name="Cleenwerck I."/>
            <person name="De Vuyst L."/>
            <person name="Vandamme P."/>
        </authorList>
    </citation>
    <scope>NUCLEOTIDE SEQUENCE [LARGE SCALE GENOMIC DNA]</scope>
    <source>
        <strain evidence="2 3">LMG 1545</strain>
    </source>
</reference>
<dbReference type="OrthoDB" id="5782056at2"/>